<feature type="domain" description="ParB-like N-terminal" evidence="2">
    <location>
        <begin position="42"/>
        <end position="128"/>
    </location>
</feature>
<feature type="region of interest" description="Disordered" evidence="1">
    <location>
        <begin position="175"/>
        <end position="195"/>
    </location>
</feature>
<dbReference type="SUPFAM" id="SSF110849">
    <property type="entry name" value="ParB/Sulfiredoxin"/>
    <property type="match status" value="1"/>
</dbReference>
<dbReference type="InterPro" id="IPR036086">
    <property type="entry name" value="ParB/Sulfiredoxin_sf"/>
</dbReference>
<proteinExistence type="predicted"/>
<feature type="region of interest" description="Disordered" evidence="1">
    <location>
        <begin position="242"/>
        <end position="274"/>
    </location>
</feature>
<sequence>MSRHHGQAALATEGFRLARAGSDEATGSDKFDLKNFERLPARDVPLDALSPSLRLRQGGTSGAHVQLLVEAGGTTQLPPLLVQEEGWRVIDGLHRLEAARIRGDHVIPARFLDCTDAEALILAMQANIAHGLPLSRADRLSGANRVLSEYPDWSDRALAAITGLSAKTIASLRTRSPGTAEVGGKRIGRDGRRRPVTAVEGRRRAAAYLNAHPDAPLRQVAREADVSLGTVHDVSARLRRGISPERTGHRLSPVEPPAGPARRAAAPTPTLPAPRVGAVRRRGRVAAPLTWAGVANKLATDPSIRYTEGGRAFIRWMAWHAGAPHRWREVAGSIPPHWLSVIAPLADSISEEWSLFAAQLKRKQEDGP</sequence>
<organism evidence="3">
    <name type="scientific">Salinispora pacifica</name>
    <dbReference type="NCBI Taxonomy" id="351187"/>
    <lineage>
        <taxon>Bacteria</taxon>
        <taxon>Bacillati</taxon>
        <taxon>Actinomycetota</taxon>
        <taxon>Actinomycetes</taxon>
        <taxon>Micromonosporales</taxon>
        <taxon>Micromonosporaceae</taxon>
        <taxon>Salinispora</taxon>
    </lineage>
</organism>
<evidence type="ECO:0000256" key="1">
    <source>
        <dbReference type="SAM" id="MobiDB-lite"/>
    </source>
</evidence>
<dbReference type="EMBL" id="KF731828">
    <property type="protein sequence ID" value="AHZ61849.1"/>
    <property type="molecule type" value="Genomic_DNA"/>
</dbReference>
<accession>A0A059U8F6</accession>
<dbReference type="InterPro" id="IPR003115">
    <property type="entry name" value="ParB_N"/>
</dbReference>
<dbReference type="SMART" id="SM00470">
    <property type="entry name" value="ParB"/>
    <property type="match status" value="1"/>
</dbReference>
<name>A0A059U8F6_SALPI</name>
<evidence type="ECO:0000313" key="3">
    <source>
        <dbReference type="EMBL" id="AHZ61849.1"/>
    </source>
</evidence>
<feature type="compositionally biased region" description="Low complexity" evidence="1">
    <location>
        <begin position="260"/>
        <end position="274"/>
    </location>
</feature>
<reference evidence="3" key="1">
    <citation type="journal article" date="2014" name="Tetrahedron">
        <title>Discovery of the lomaiviticin biosynthetic gene cluster in Salinispora pacifica.</title>
        <authorList>
            <person name="Janso J.E."/>
            <person name="Haltli B.A."/>
            <person name="Eustaquio A.S."/>
            <person name="Kulowski K."/>
            <person name="Waldman A.J."/>
            <person name="Zha L."/>
            <person name="Nakamura H."/>
            <person name="Bernan V.S."/>
            <person name="He H."/>
            <person name="Carter G.T."/>
            <person name="Koehn F.E."/>
            <person name="Balskus E.P."/>
        </authorList>
    </citation>
    <scope>NUCLEOTIDE SEQUENCE</scope>
    <source>
        <strain evidence="3">DPJ-0016</strain>
    </source>
</reference>
<evidence type="ECO:0000259" key="2">
    <source>
        <dbReference type="SMART" id="SM00470"/>
    </source>
</evidence>
<gene>
    <name evidence="3" type="primary">lom15</name>
</gene>
<dbReference type="Gene3D" id="3.90.1530.10">
    <property type="entry name" value="Conserved hypothetical protein from pyrococcus furiosus pfu- 392566-001, ParB domain"/>
    <property type="match status" value="1"/>
</dbReference>
<dbReference type="AlphaFoldDB" id="A0A059U8F6"/>
<protein>
    <submittedName>
        <fullName evidence="3">Lom15</fullName>
    </submittedName>
</protein>